<dbReference type="PANTHER" id="PTHR33627">
    <property type="entry name" value="TRANSPOSASE"/>
    <property type="match status" value="1"/>
</dbReference>
<dbReference type="EMBL" id="AMLP01000168">
    <property type="protein sequence ID" value="ELS53379.1"/>
    <property type="molecule type" value="Genomic_DNA"/>
</dbReference>
<dbReference type="InterPro" id="IPR038721">
    <property type="entry name" value="IS701-like_DDE_dom"/>
</dbReference>
<evidence type="ECO:0000313" key="3">
    <source>
        <dbReference type="Proteomes" id="UP000011205"/>
    </source>
</evidence>
<proteinExistence type="predicted"/>
<organism evidence="2 3">
    <name type="scientific">Streptomyces viridochromogenes Tue57</name>
    <dbReference type="NCBI Taxonomy" id="1160705"/>
    <lineage>
        <taxon>Bacteria</taxon>
        <taxon>Bacillati</taxon>
        <taxon>Actinomycetota</taxon>
        <taxon>Actinomycetes</taxon>
        <taxon>Kitasatosporales</taxon>
        <taxon>Streptomycetaceae</taxon>
        <taxon>Streptomyces</taxon>
    </lineage>
</organism>
<sequence length="392" mass="42846">MNAVRRLQPEVPDATVAELCAELFALLPRADQREKGAQYLYGLLTADGRKTVRNIAAHVGGGSAEQSLHHFVSASTWDWMPVRAALCRYLERVLRPRAFVARPLVIPKAGRHSVGVARRFVPSLGQVVNSQEALGIWAVHEEGSAPVHWRLMCHEERRSAGTVLGRLRTGVENPTVTDAECVAATAMEVREWGLGTPRPVVVDLPDCDPRALVRLFAAERMPLLAAVSGATRVTIADRGRLPGDTDREVSAQQLLKMIRAMRRPVSWRDPEHGVARTSLVATVQVTLAPSSERVLLIGEWSDPHGWPQRYWISNLTAGPAGALLRLTKLALRAETDFNRISVPVGLVDFEGRSFNGWHRHITLASAAHAVRALTAAPGISEPAHDDSGLRTA</sequence>
<dbReference type="InterPro" id="IPR039365">
    <property type="entry name" value="IS701-like"/>
</dbReference>
<name>L8PB59_STRVR</name>
<protein>
    <submittedName>
        <fullName evidence="2">Putative ISXo8 transposase</fullName>
    </submittedName>
</protein>
<dbReference type="Proteomes" id="UP000011205">
    <property type="component" value="Unassembled WGS sequence"/>
</dbReference>
<evidence type="ECO:0000313" key="2">
    <source>
        <dbReference type="EMBL" id="ELS53379.1"/>
    </source>
</evidence>
<gene>
    <name evidence="2" type="ORF">STVIR_5671</name>
</gene>
<evidence type="ECO:0000259" key="1">
    <source>
        <dbReference type="Pfam" id="PF13546"/>
    </source>
</evidence>
<dbReference type="AlphaFoldDB" id="L8PB59"/>
<dbReference type="PANTHER" id="PTHR33627:SF1">
    <property type="entry name" value="TRANSPOSASE"/>
    <property type="match status" value="1"/>
</dbReference>
<dbReference type="PATRIC" id="fig|1160705.3.peg.5608"/>
<feature type="domain" description="Transposase IS701-like DDE" evidence="1">
    <location>
        <begin position="22"/>
        <end position="279"/>
    </location>
</feature>
<comment type="caution">
    <text evidence="2">The sequence shown here is derived from an EMBL/GenBank/DDBJ whole genome shotgun (WGS) entry which is preliminary data.</text>
</comment>
<reference evidence="2 3" key="1">
    <citation type="journal article" date="2013" name="Genome Announc.">
        <title>Draft Genome Sequence of Streptomyces viridochromogenes Strain Tu57, Producer of Avilamycin.</title>
        <authorList>
            <person name="Gruning B.A."/>
            <person name="Erxleben A."/>
            <person name="Hahnlein A."/>
            <person name="Gunther S."/>
        </authorList>
    </citation>
    <scope>NUCLEOTIDE SEQUENCE [LARGE SCALE GENOMIC DNA]</scope>
    <source>
        <strain evidence="2 3">Tue57</strain>
    </source>
</reference>
<accession>L8PB59</accession>
<dbReference type="Pfam" id="PF13546">
    <property type="entry name" value="DDE_5"/>
    <property type="match status" value="1"/>
</dbReference>